<proteinExistence type="predicted"/>
<reference evidence="2" key="1">
    <citation type="submission" date="2023-10" db="EMBL/GenBank/DDBJ databases">
        <title>Genome assembly of Pristionchus species.</title>
        <authorList>
            <person name="Yoshida K."/>
            <person name="Sommer R.J."/>
        </authorList>
    </citation>
    <scope>NUCLEOTIDE SEQUENCE</scope>
    <source>
        <strain evidence="2">RS0144</strain>
    </source>
</reference>
<dbReference type="EMBL" id="BTSX01000005">
    <property type="protein sequence ID" value="GMS98717.1"/>
    <property type="molecule type" value="Genomic_DNA"/>
</dbReference>
<feature type="chain" id="PRO_5043854071" evidence="1">
    <location>
        <begin position="19"/>
        <end position="69"/>
    </location>
</feature>
<feature type="signal peptide" evidence="1">
    <location>
        <begin position="1"/>
        <end position="18"/>
    </location>
</feature>
<comment type="caution">
    <text evidence="2">The sequence shown here is derived from an EMBL/GenBank/DDBJ whole genome shotgun (WGS) entry which is preliminary data.</text>
</comment>
<dbReference type="Proteomes" id="UP001432027">
    <property type="component" value="Unassembled WGS sequence"/>
</dbReference>
<dbReference type="AlphaFoldDB" id="A0AAV5TX93"/>
<gene>
    <name evidence="2" type="ORF">PENTCL1PPCAC_20892</name>
</gene>
<protein>
    <submittedName>
        <fullName evidence="2">Uncharacterized protein</fullName>
    </submittedName>
</protein>
<organism evidence="2 3">
    <name type="scientific">Pristionchus entomophagus</name>
    <dbReference type="NCBI Taxonomy" id="358040"/>
    <lineage>
        <taxon>Eukaryota</taxon>
        <taxon>Metazoa</taxon>
        <taxon>Ecdysozoa</taxon>
        <taxon>Nematoda</taxon>
        <taxon>Chromadorea</taxon>
        <taxon>Rhabditida</taxon>
        <taxon>Rhabditina</taxon>
        <taxon>Diplogasteromorpha</taxon>
        <taxon>Diplogasteroidea</taxon>
        <taxon>Neodiplogasteridae</taxon>
        <taxon>Pristionchus</taxon>
    </lineage>
</organism>
<evidence type="ECO:0000313" key="3">
    <source>
        <dbReference type="Proteomes" id="UP001432027"/>
    </source>
</evidence>
<feature type="non-terminal residue" evidence="2">
    <location>
        <position position="69"/>
    </location>
</feature>
<feature type="non-terminal residue" evidence="2">
    <location>
        <position position="1"/>
    </location>
</feature>
<evidence type="ECO:0000313" key="2">
    <source>
        <dbReference type="EMBL" id="GMS98717.1"/>
    </source>
</evidence>
<keyword evidence="3" id="KW-1185">Reference proteome</keyword>
<name>A0AAV5TX93_9BILA</name>
<sequence length="69" mass="8030">SAMQILLLFIYIFQVAQSLCPDGFELVQNECRGVIYDEEYIWLIHSKKKGKPLIIHNEEVTAITKSQYI</sequence>
<accession>A0AAV5TX93</accession>
<evidence type="ECO:0000256" key="1">
    <source>
        <dbReference type="SAM" id="SignalP"/>
    </source>
</evidence>
<keyword evidence="1" id="KW-0732">Signal</keyword>